<keyword evidence="3" id="KW-1185">Reference proteome</keyword>
<reference evidence="2 3" key="1">
    <citation type="submission" date="2016-11" db="EMBL/GenBank/DDBJ databases">
        <title>Genome sequencing of Zhihengliuella aestuarii B18 antagonistic to Plasmodiophora brassicae.</title>
        <authorList>
            <person name="Luo Y."/>
        </authorList>
    </citation>
    <scope>NUCLEOTIDE SEQUENCE [LARGE SCALE GENOMIC DNA]</scope>
    <source>
        <strain evidence="2 3">B18</strain>
    </source>
</reference>
<evidence type="ECO:0000259" key="1">
    <source>
        <dbReference type="Pfam" id="PF02541"/>
    </source>
</evidence>
<dbReference type="AlphaFoldDB" id="A0A1L2ZMW6"/>
<dbReference type="Gene3D" id="3.30.420.40">
    <property type="match status" value="1"/>
</dbReference>
<dbReference type="EMBL" id="CP018135">
    <property type="protein sequence ID" value="APF40540.1"/>
    <property type="molecule type" value="Genomic_DNA"/>
</dbReference>
<dbReference type="GO" id="GO:0016462">
    <property type="term" value="F:pyrophosphatase activity"/>
    <property type="evidence" value="ECO:0007669"/>
    <property type="project" value="TreeGrafter"/>
</dbReference>
<name>A0A1L2ZMW6_9MICC</name>
<dbReference type="InterPro" id="IPR003695">
    <property type="entry name" value="Ppx_GppA_N"/>
</dbReference>
<evidence type="ECO:0000313" key="2">
    <source>
        <dbReference type="EMBL" id="APF40540.1"/>
    </source>
</evidence>
<dbReference type="OrthoDB" id="9793035at2"/>
<dbReference type="SUPFAM" id="SSF53067">
    <property type="entry name" value="Actin-like ATPase domain"/>
    <property type="match status" value="2"/>
</dbReference>
<feature type="domain" description="Ppx/GppA phosphatase N-terminal" evidence="1">
    <location>
        <begin position="30"/>
        <end position="314"/>
    </location>
</feature>
<evidence type="ECO:0000313" key="3">
    <source>
        <dbReference type="Proteomes" id="UP000183530"/>
    </source>
</evidence>
<gene>
    <name evidence="2" type="ORF">BHE16_05350</name>
</gene>
<dbReference type="InterPro" id="IPR050273">
    <property type="entry name" value="GppA/Ppx_hydrolase"/>
</dbReference>
<proteinExistence type="predicted"/>
<protein>
    <submittedName>
        <fullName evidence="2">Exopolyphosphatase</fullName>
    </submittedName>
</protein>
<dbReference type="RefSeq" id="WP_071894018.1">
    <property type="nucleotide sequence ID" value="NZ_CP018135.1"/>
</dbReference>
<dbReference type="PANTHER" id="PTHR30005">
    <property type="entry name" value="EXOPOLYPHOSPHATASE"/>
    <property type="match status" value="1"/>
</dbReference>
<dbReference type="InterPro" id="IPR043129">
    <property type="entry name" value="ATPase_NBD"/>
</dbReference>
<dbReference type="STRING" id="556325.BHE16_05350"/>
<accession>A0A1L2ZMW6</accession>
<organism evidence="2 3">
    <name type="scientific">Neomicrococcus aestuarii</name>
    <dbReference type="NCBI Taxonomy" id="556325"/>
    <lineage>
        <taxon>Bacteria</taxon>
        <taxon>Bacillati</taxon>
        <taxon>Actinomycetota</taxon>
        <taxon>Actinomycetes</taxon>
        <taxon>Micrococcales</taxon>
        <taxon>Micrococcaceae</taxon>
        <taxon>Neomicrococcus</taxon>
    </lineage>
</organism>
<dbReference type="Proteomes" id="UP000183530">
    <property type="component" value="Chromosome"/>
</dbReference>
<dbReference type="PANTHER" id="PTHR30005:SF13">
    <property type="entry name" value="EXOPOLYPHOSPHATASE 2"/>
    <property type="match status" value="1"/>
</dbReference>
<dbReference type="CDD" id="cd24119">
    <property type="entry name" value="ASKHA_NBD_MtPPX2-like"/>
    <property type="match status" value="1"/>
</dbReference>
<dbReference type="Pfam" id="PF02541">
    <property type="entry name" value="Ppx-GppA"/>
    <property type="match status" value="1"/>
</dbReference>
<dbReference type="KEGG" id="nae:BHE16_05350"/>
<dbReference type="Gene3D" id="3.30.420.150">
    <property type="entry name" value="Exopolyphosphatase. Domain 2"/>
    <property type="match status" value="1"/>
</dbReference>
<sequence length="323" mass="34889">MRVAAIDCGTNSIRLLIADAISMDADHTTATYLNDVVREMRIVRLGEGVDETHAFSNEALARTFDAADEYADIIRRHGAEGIRFVATSATRDASNSELLKRGIHSRLGVEPDVISGEEEAQLSFAGALSAVDVAEDDTVLVVDLGGGSTEFVIGTRSGVERAISVNMGCVRFTERYLTTDPPRLDDVTAARAEIRAMLKSVAEVIPFEKVTKVIGVAGSVTTITAHGLMLDHYESERINGAELTVERYAAATQSLLTMTREKRAELGFMHPGRVDVIGAGALIWQEILMRVREDSHGRVTHASASEHDILDGIALSLASRVTL</sequence>